<feature type="region of interest" description="Disordered" evidence="1">
    <location>
        <begin position="523"/>
        <end position="614"/>
    </location>
</feature>
<evidence type="ECO:0000313" key="2">
    <source>
        <dbReference type="EMBL" id="KAI1881642.1"/>
    </source>
</evidence>
<feature type="region of interest" description="Disordered" evidence="1">
    <location>
        <begin position="398"/>
        <end position="478"/>
    </location>
</feature>
<dbReference type="AlphaFoldDB" id="A0A9Q0AWA7"/>
<dbReference type="EMBL" id="JAFIMR010000001">
    <property type="protein sequence ID" value="KAI1881642.1"/>
    <property type="molecule type" value="Genomic_DNA"/>
</dbReference>
<keyword evidence="3" id="KW-1185">Reference proteome</keyword>
<name>A0A9Q0AWA7_9PEZI</name>
<evidence type="ECO:0000313" key="3">
    <source>
        <dbReference type="Proteomes" id="UP000829685"/>
    </source>
</evidence>
<evidence type="ECO:0000256" key="1">
    <source>
        <dbReference type="SAM" id="MobiDB-lite"/>
    </source>
</evidence>
<feature type="compositionally biased region" description="Gly residues" evidence="1">
    <location>
        <begin position="429"/>
        <end position="459"/>
    </location>
</feature>
<proteinExistence type="predicted"/>
<protein>
    <submittedName>
        <fullName evidence="2">Uncharacterized protein</fullName>
    </submittedName>
</protein>
<gene>
    <name evidence="2" type="ORF">JX265_000468</name>
</gene>
<organism evidence="2 3">
    <name type="scientific">Neoarthrinium moseri</name>
    <dbReference type="NCBI Taxonomy" id="1658444"/>
    <lineage>
        <taxon>Eukaryota</taxon>
        <taxon>Fungi</taxon>
        <taxon>Dikarya</taxon>
        <taxon>Ascomycota</taxon>
        <taxon>Pezizomycotina</taxon>
        <taxon>Sordariomycetes</taxon>
        <taxon>Xylariomycetidae</taxon>
        <taxon>Amphisphaeriales</taxon>
        <taxon>Apiosporaceae</taxon>
        <taxon>Neoarthrinium</taxon>
    </lineage>
</organism>
<feature type="compositionally biased region" description="Pro residues" evidence="1">
    <location>
        <begin position="602"/>
        <end position="612"/>
    </location>
</feature>
<reference evidence="2" key="1">
    <citation type="submission" date="2021-03" db="EMBL/GenBank/DDBJ databases">
        <title>Revisited historic fungal species revealed as producer of novel bioactive compounds through whole genome sequencing and comparative genomics.</title>
        <authorList>
            <person name="Vignolle G.A."/>
            <person name="Hochenegger N."/>
            <person name="Mach R.L."/>
            <person name="Mach-Aigner A.R."/>
            <person name="Javad Rahimi M."/>
            <person name="Salim K.A."/>
            <person name="Chan C.M."/>
            <person name="Lim L.B.L."/>
            <person name="Cai F."/>
            <person name="Druzhinina I.S."/>
            <person name="U'Ren J.M."/>
            <person name="Derntl C."/>
        </authorList>
    </citation>
    <scope>NUCLEOTIDE SEQUENCE</scope>
    <source>
        <strain evidence="2">TUCIM 5799</strain>
    </source>
</reference>
<feature type="compositionally biased region" description="Low complexity" evidence="1">
    <location>
        <begin position="523"/>
        <end position="535"/>
    </location>
</feature>
<feature type="compositionally biased region" description="Acidic residues" evidence="1">
    <location>
        <begin position="413"/>
        <end position="422"/>
    </location>
</feature>
<accession>A0A9Q0AWA7</accession>
<feature type="compositionally biased region" description="Low complexity" evidence="1">
    <location>
        <begin position="542"/>
        <end position="553"/>
    </location>
</feature>
<dbReference type="Proteomes" id="UP000829685">
    <property type="component" value="Unassembled WGS sequence"/>
</dbReference>
<sequence length="705" mass="76532">MTTPQRTPLPSNLNLLGSDNSRWKTRLTPYNHNAFADAGRERVLLYLQPAVGRRLVIPGDAFAAVNSTRKIGAEFHNTNPATRSTIHGNTEAATVLGEFDELITLTKYLQDAWELRDGHANDDWRDWMHTDVSTILGPTLPNGTPKRRILQQILSWAQSWIAVRFRYLDQHLDDDFDPNVGTYKYALASNVAQRRAWCEATNKSIHCSDLLTDAQLARAANFRQLGYATAQVHFAAHFQIVYGLSLDQTDEILGHTSRARHQSLRGLFTWLLAYANSFVTWRGAMLQSNRRERFAASRVWAVDSTGAPNPRHQNSQAYARDREPLLEAVDTPYRAMLTAGLALVATVTARGTITRAEFTYFDGTVTYLNQAVRNTPLVTTGRNMSARVLNHDLHANTQTFPNIVGGQDQPPVPDDDAFDPDDTPPGPPGGGGGGGGGGRGGNDGGGGSDSGDGGTGGAPGRQRKTTGRLRGNAPAFTMGAGWAPALTRLTAGLSLDETGLDTTQTPAAARGNTAPAVPAVTATPAPAATQQQVPRAARRRGGPVSSRRGASRAATHEEDIRSGVSSANIAPPSTVPAKRKRGTSGDRTLSGNDDGGIGAGPPEEPPGSPKPVAPAFYYFDPDEEHDTFAVGGVAPATGRFRMTAAVGNRNRRARGFRIEKAHRRQRRWFRDQGFLERYYWTYFEMLHRSQTANDGVEWSNGHSVL</sequence>
<comment type="caution">
    <text evidence="2">The sequence shown here is derived from an EMBL/GenBank/DDBJ whole genome shotgun (WGS) entry which is preliminary data.</text>
</comment>